<feature type="compositionally biased region" description="Pro residues" evidence="1">
    <location>
        <begin position="28"/>
        <end position="38"/>
    </location>
</feature>
<evidence type="ECO:0000313" key="3">
    <source>
        <dbReference type="Proteomes" id="UP000041254"/>
    </source>
</evidence>
<proteinExistence type="predicted"/>
<dbReference type="AlphaFoldDB" id="A0A0G4GGW7"/>
<protein>
    <submittedName>
        <fullName evidence="2">Uncharacterized protein</fullName>
    </submittedName>
</protein>
<sequence>MRFRGKYAPQPTMSSTGREARCRSAAPSPSPRHPPPTPAKGRASTLTVASNSPNFATPTAYDEQWTQRWPRDAVFCNIDQSCWLSSDQCCRRSCEWGVVHHAEGEDKATENLGRLGRGGRNTRAGALLVKTHVQLRLELNLDAYAANNGSAAASSSDGDRGKHKLTAVRVL</sequence>
<dbReference type="VEuPathDB" id="CryptoDB:Vbra_23055"/>
<organism evidence="2 3">
    <name type="scientific">Vitrella brassicaformis (strain CCMP3155)</name>
    <dbReference type="NCBI Taxonomy" id="1169540"/>
    <lineage>
        <taxon>Eukaryota</taxon>
        <taxon>Sar</taxon>
        <taxon>Alveolata</taxon>
        <taxon>Colpodellida</taxon>
        <taxon>Vitrellaceae</taxon>
        <taxon>Vitrella</taxon>
    </lineage>
</organism>
<feature type="compositionally biased region" description="Polar residues" evidence="1">
    <location>
        <begin position="44"/>
        <end position="55"/>
    </location>
</feature>
<gene>
    <name evidence="2" type="ORF">Vbra_23055</name>
</gene>
<name>A0A0G4GGW7_VITBC</name>
<dbReference type="EMBL" id="CDMY01000663">
    <property type="protein sequence ID" value="CEM28874.1"/>
    <property type="molecule type" value="Genomic_DNA"/>
</dbReference>
<evidence type="ECO:0000313" key="2">
    <source>
        <dbReference type="EMBL" id="CEM28874.1"/>
    </source>
</evidence>
<feature type="region of interest" description="Disordered" evidence="1">
    <location>
        <begin position="1"/>
        <end position="55"/>
    </location>
</feature>
<evidence type="ECO:0000256" key="1">
    <source>
        <dbReference type="SAM" id="MobiDB-lite"/>
    </source>
</evidence>
<feature type="region of interest" description="Disordered" evidence="1">
    <location>
        <begin position="150"/>
        <end position="171"/>
    </location>
</feature>
<dbReference type="InParanoid" id="A0A0G4GGW7"/>
<feature type="compositionally biased region" description="Basic residues" evidence="1">
    <location>
        <begin position="161"/>
        <end position="171"/>
    </location>
</feature>
<dbReference type="Proteomes" id="UP000041254">
    <property type="component" value="Unassembled WGS sequence"/>
</dbReference>
<keyword evidence="3" id="KW-1185">Reference proteome</keyword>
<accession>A0A0G4GGW7</accession>
<reference evidence="2 3" key="1">
    <citation type="submission" date="2014-11" db="EMBL/GenBank/DDBJ databases">
        <authorList>
            <person name="Zhu J."/>
            <person name="Qi W."/>
            <person name="Song R."/>
        </authorList>
    </citation>
    <scope>NUCLEOTIDE SEQUENCE [LARGE SCALE GENOMIC DNA]</scope>
</reference>